<name>A0A2T5VFB8_9HYPH</name>
<gene>
    <name evidence="5" type="ORF">C8N35_101482</name>
</gene>
<feature type="domain" description="Guanylate cyclase" evidence="4">
    <location>
        <begin position="10"/>
        <end position="146"/>
    </location>
</feature>
<accession>A0A2T5VFB8</accession>
<dbReference type="SUPFAM" id="SSF55073">
    <property type="entry name" value="Nucleotide cyclase"/>
    <property type="match status" value="1"/>
</dbReference>
<dbReference type="Proteomes" id="UP000244081">
    <property type="component" value="Unassembled WGS sequence"/>
</dbReference>
<keyword evidence="1" id="KW-0547">Nucleotide-binding</keyword>
<dbReference type="GO" id="GO:0005524">
    <property type="term" value="F:ATP binding"/>
    <property type="evidence" value="ECO:0007669"/>
    <property type="project" value="UniProtKB-KW"/>
</dbReference>
<evidence type="ECO:0000256" key="1">
    <source>
        <dbReference type="ARBA" id="ARBA00022741"/>
    </source>
</evidence>
<evidence type="ECO:0000313" key="6">
    <source>
        <dbReference type="Proteomes" id="UP000244081"/>
    </source>
</evidence>
<dbReference type="SUPFAM" id="SSF52540">
    <property type="entry name" value="P-loop containing nucleoside triphosphate hydrolases"/>
    <property type="match status" value="1"/>
</dbReference>
<dbReference type="SMART" id="SM00044">
    <property type="entry name" value="CYCc"/>
    <property type="match status" value="1"/>
</dbReference>
<reference evidence="5 6" key="1">
    <citation type="submission" date="2018-04" db="EMBL/GenBank/DDBJ databases">
        <title>Genomic Encyclopedia of Archaeal and Bacterial Type Strains, Phase II (KMG-II): from individual species to whole genera.</title>
        <authorList>
            <person name="Goeker M."/>
        </authorList>
    </citation>
    <scope>NUCLEOTIDE SEQUENCE [LARGE SCALE GENOMIC DNA]</scope>
    <source>
        <strain evidence="5 6">DSM 23382</strain>
    </source>
</reference>
<comment type="caution">
    <text evidence="5">The sequence shown here is derived from an EMBL/GenBank/DDBJ whole genome shotgun (WGS) entry which is preliminary data.</text>
</comment>
<dbReference type="Pfam" id="PF13191">
    <property type="entry name" value="AAA_16"/>
    <property type="match status" value="1"/>
</dbReference>
<feature type="compositionally biased region" description="Low complexity" evidence="3">
    <location>
        <begin position="687"/>
        <end position="698"/>
    </location>
</feature>
<dbReference type="InterPro" id="IPR027417">
    <property type="entry name" value="P-loop_NTPase"/>
</dbReference>
<dbReference type="Gene3D" id="3.30.70.1230">
    <property type="entry name" value="Nucleotide cyclase"/>
    <property type="match status" value="1"/>
</dbReference>
<dbReference type="InterPro" id="IPR001054">
    <property type="entry name" value="A/G_cyclase"/>
</dbReference>
<feature type="compositionally biased region" description="Basic and acidic residues" evidence="3">
    <location>
        <begin position="706"/>
        <end position="717"/>
    </location>
</feature>
<dbReference type="Pfam" id="PF00211">
    <property type="entry name" value="Guanylate_cyc"/>
    <property type="match status" value="1"/>
</dbReference>
<feature type="region of interest" description="Disordered" evidence="3">
    <location>
        <begin position="687"/>
        <end position="717"/>
    </location>
</feature>
<sequence>MNTSERRQVSVVFCDIVQSTAMSCALEPEDLWAVINRYRETVRNTVRVFGGIICHHKGDGILCCFGYPASHEDNASRAVMAALGVLARVQQENHTEDSDDDRSEGARLRLRVGVATGEVAIVDNRADDPGGLELLGPAPSLAARLQTGAGQNMALVDETTFRLTRNDFRFTPARTVRFKGFPGPMTVYQPLGQTCGPTRFERCCAGSLTDFVNRAHEQALLCETWRRTCMGQGQLVLVKGDAGIGKSRLVRHFLEGIGDDGRREIQLQCSALHARTALHPFAVAFTRLIGLRATDTQEAMVHCLRAFLSELGIRDGYSVPLLARLVNLPAAQCLPLLNILTHEDIGQRTTSLLATCLIAMSRRYPVILVAEDLHWADTATLKLLEELSSAATDGSVMIIATFRPHPPGEAPLAGLEAARNCQSVTLDRLSRSHSARIVSSVARRAGASRLPGDWITRIVERSDGVPLFIEELTRTVIDKAGDRALLAQPFAIGKPSDNIPETLRDSLSARLDRLRLGAAGAHSPKWVAQVAACIGREFRKTTLTRLFEKVGVGTTIVPVARTDLAHMLEEAIERLVEADIICPVTCDQDITYRFKHALVHDAAYAGLWREDKRHIHARLLELLEEKAKEETPDTTAELLAHHAFKAGQPDTAARYWLAAGQRAAVRSDLREARACYEEALRLARRTAGGSATARSGAAPRTGPDPACRDKPRGVHEERTAIEMEALIALGTVEMMETLRKRHPVSAAAALCPSGAVGHERSRVAH</sequence>
<proteinExistence type="predicted"/>
<dbReference type="AlphaFoldDB" id="A0A2T5VFB8"/>
<evidence type="ECO:0000313" key="5">
    <source>
        <dbReference type="EMBL" id="PTW62439.1"/>
    </source>
</evidence>
<evidence type="ECO:0000259" key="4">
    <source>
        <dbReference type="PROSITE" id="PS50125"/>
    </source>
</evidence>
<keyword evidence="2" id="KW-0067">ATP-binding</keyword>
<keyword evidence="6" id="KW-1185">Reference proteome</keyword>
<dbReference type="GO" id="GO:0004016">
    <property type="term" value="F:adenylate cyclase activity"/>
    <property type="evidence" value="ECO:0007669"/>
    <property type="project" value="TreeGrafter"/>
</dbReference>
<dbReference type="PANTHER" id="PTHR16305:SF28">
    <property type="entry name" value="GUANYLATE CYCLASE DOMAIN-CONTAINING PROTEIN"/>
    <property type="match status" value="1"/>
</dbReference>
<organism evidence="5 6">
    <name type="scientific">Breoghania corrubedonensis</name>
    <dbReference type="NCBI Taxonomy" id="665038"/>
    <lineage>
        <taxon>Bacteria</taxon>
        <taxon>Pseudomonadati</taxon>
        <taxon>Pseudomonadota</taxon>
        <taxon>Alphaproteobacteria</taxon>
        <taxon>Hyphomicrobiales</taxon>
        <taxon>Stappiaceae</taxon>
        <taxon>Breoghania</taxon>
    </lineage>
</organism>
<dbReference type="CDD" id="cd07302">
    <property type="entry name" value="CHD"/>
    <property type="match status" value="1"/>
</dbReference>
<dbReference type="InterPro" id="IPR029787">
    <property type="entry name" value="Nucleotide_cyclase"/>
</dbReference>
<evidence type="ECO:0000256" key="3">
    <source>
        <dbReference type="SAM" id="MobiDB-lite"/>
    </source>
</evidence>
<dbReference type="PROSITE" id="PS50125">
    <property type="entry name" value="GUANYLATE_CYCLASE_2"/>
    <property type="match status" value="1"/>
</dbReference>
<evidence type="ECO:0000256" key="2">
    <source>
        <dbReference type="ARBA" id="ARBA00022840"/>
    </source>
</evidence>
<dbReference type="GO" id="GO:0009190">
    <property type="term" value="P:cyclic nucleotide biosynthetic process"/>
    <property type="evidence" value="ECO:0007669"/>
    <property type="project" value="InterPro"/>
</dbReference>
<dbReference type="OrthoDB" id="9785312at2"/>
<protein>
    <submittedName>
        <fullName evidence="5">Adenylate/guanylate cyclase family protein</fullName>
    </submittedName>
</protein>
<dbReference type="EMBL" id="QAYG01000001">
    <property type="protein sequence ID" value="PTW62439.1"/>
    <property type="molecule type" value="Genomic_DNA"/>
</dbReference>
<dbReference type="RefSeq" id="WP_146177332.1">
    <property type="nucleotide sequence ID" value="NZ_QAYG01000001.1"/>
</dbReference>
<dbReference type="GO" id="GO:0005737">
    <property type="term" value="C:cytoplasm"/>
    <property type="evidence" value="ECO:0007669"/>
    <property type="project" value="TreeGrafter"/>
</dbReference>
<dbReference type="GO" id="GO:0035556">
    <property type="term" value="P:intracellular signal transduction"/>
    <property type="evidence" value="ECO:0007669"/>
    <property type="project" value="InterPro"/>
</dbReference>
<dbReference type="PANTHER" id="PTHR16305">
    <property type="entry name" value="TESTICULAR SOLUBLE ADENYLYL CYCLASE"/>
    <property type="match status" value="1"/>
</dbReference>
<dbReference type="InterPro" id="IPR041664">
    <property type="entry name" value="AAA_16"/>
</dbReference>